<dbReference type="PANTHER" id="PTHR13037">
    <property type="entry name" value="FORMIN"/>
    <property type="match status" value="1"/>
</dbReference>
<proteinExistence type="predicted"/>
<evidence type="ECO:0000313" key="3">
    <source>
        <dbReference type="EMBL" id="PNH07567.1"/>
    </source>
</evidence>
<evidence type="ECO:0008006" key="5">
    <source>
        <dbReference type="Google" id="ProtNLM"/>
    </source>
</evidence>
<name>A0A2J8A4Y6_9CHLO</name>
<evidence type="ECO:0000313" key="4">
    <source>
        <dbReference type="Proteomes" id="UP000236333"/>
    </source>
</evidence>
<dbReference type="PRINTS" id="PR01217">
    <property type="entry name" value="PRICHEXTENSN"/>
</dbReference>
<feature type="region of interest" description="Disordered" evidence="2">
    <location>
        <begin position="266"/>
        <end position="342"/>
    </location>
</feature>
<keyword evidence="1" id="KW-0945">Host-virus interaction</keyword>
<comment type="caution">
    <text evidence="3">The sequence shown here is derived from an EMBL/GenBank/DDBJ whole genome shotgun (WGS) entry which is preliminary data.</text>
</comment>
<evidence type="ECO:0000256" key="2">
    <source>
        <dbReference type="SAM" id="MobiDB-lite"/>
    </source>
</evidence>
<feature type="non-terminal residue" evidence="3">
    <location>
        <position position="797"/>
    </location>
</feature>
<dbReference type="Proteomes" id="UP000236333">
    <property type="component" value="Unassembled WGS sequence"/>
</dbReference>
<dbReference type="InterPro" id="IPR017853">
    <property type="entry name" value="GH"/>
</dbReference>
<dbReference type="PANTHER" id="PTHR13037:SF24">
    <property type="entry name" value="POLYCOMB PROTEIN PCL-RELATED"/>
    <property type="match status" value="1"/>
</dbReference>
<gene>
    <name evidence="3" type="ORF">TSOC_005986</name>
</gene>
<dbReference type="AlphaFoldDB" id="A0A2J8A4Y6"/>
<accession>A0A2J8A4Y6</accession>
<dbReference type="Gene3D" id="3.20.20.80">
    <property type="entry name" value="Glycosidases"/>
    <property type="match status" value="1"/>
</dbReference>
<organism evidence="3 4">
    <name type="scientific">Tetrabaena socialis</name>
    <dbReference type="NCBI Taxonomy" id="47790"/>
    <lineage>
        <taxon>Eukaryota</taxon>
        <taxon>Viridiplantae</taxon>
        <taxon>Chlorophyta</taxon>
        <taxon>core chlorophytes</taxon>
        <taxon>Chlorophyceae</taxon>
        <taxon>CS clade</taxon>
        <taxon>Chlamydomonadales</taxon>
        <taxon>Tetrabaenaceae</taxon>
        <taxon>Tetrabaena</taxon>
    </lineage>
</organism>
<keyword evidence="4" id="KW-1185">Reference proteome</keyword>
<reference evidence="3 4" key="1">
    <citation type="journal article" date="2017" name="Mol. Biol. Evol.">
        <title>The 4-celled Tetrabaena socialis nuclear genome reveals the essential components for genetic control of cell number at the origin of multicellularity in the volvocine lineage.</title>
        <authorList>
            <person name="Featherston J."/>
            <person name="Arakaki Y."/>
            <person name="Hanschen E.R."/>
            <person name="Ferris P.J."/>
            <person name="Michod R.E."/>
            <person name="Olson B.J.S.C."/>
            <person name="Nozaki H."/>
            <person name="Durand P.M."/>
        </authorList>
    </citation>
    <scope>NUCLEOTIDE SEQUENCE [LARGE SCALE GENOMIC DNA]</scope>
    <source>
        <strain evidence="3 4">NIES-571</strain>
    </source>
</reference>
<sequence length="797" mass="83876">MWQSGACFPQGYVTRAAMNPAYWRCNSTSTTTCSASAGATNLYGATDGRTDTSSATFPAPSAGGSAWLRVALPSPANLTRVGFRGVFASVPSSAPSAATTWLYVEMAAASGSGTPATAAVPVLAINGSANYQWLVATGNWSGAVALYVNSSFGFTVTELAAQGGPCIESAAVDLGADRDIGSVRLRYWPGGGALTSRLLALKDFGPGPLDVSSMNVVAELDPATLGAVVLTMAVPLRARYLAVRHQVREQDWMKVYVWGIDAFSPSPPPPPPSPRPPSPPPTPPSPSPPSPRPSPPSPRPPPPSPPPPGPPSPPPSPPTPPSPPMPPPAPPSPPSPPPPPPWNAFAGTVRAYSYQSKGSGPYLYTPVASRGRNYHALSWDVRSTVNNPKYDTMAKTGTDAMWWLNWDAEYVGWKSAGLKVDASFQFLRDDFPATAWGANVTNTTYYLGRAFAAHFGPGRAPPNVSLDSVEFGNEPWTYNATFYSALLRGFAIGVKESDPTIRLMPCALQASNPFAEDGGGGNFIGSRIPPDIAPLFDAVNMHTYSWARSEDGVLRGAHPEHPASSFQSINNMMAWRSFNMPGKPVWVTEWGWDAALPGETCNTTLCVSQHAQAVYAIRGLMVMARKGVQVAHWFFYANGDEGSGVFTRSGLRGSNSTSFPALPVWYALRAFMQAAGSTRFLGLAAERPDVFAYYLGPGGAVTPAAGQQAAAEAAGANSGVAAAAATHLLAWRPVAAGEGPDEPTVYATVQLPRNISAAWSLSGQGNTSVPWRQVASPLGQGVWNLTVSAVPLLLVLA</sequence>
<evidence type="ECO:0000256" key="1">
    <source>
        <dbReference type="ARBA" id="ARBA00022581"/>
    </source>
</evidence>
<dbReference type="OrthoDB" id="531889at2759"/>
<dbReference type="EMBL" id="PGGS01000174">
    <property type="protein sequence ID" value="PNH07567.1"/>
    <property type="molecule type" value="Genomic_DNA"/>
</dbReference>
<protein>
    <recommendedName>
        <fullName evidence="5">Asl1-like glycosyl hydrolase catalytic domain-containing protein</fullName>
    </recommendedName>
</protein>
<dbReference type="SUPFAM" id="SSF51445">
    <property type="entry name" value="(Trans)glycosidases"/>
    <property type="match status" value="1"/>
</dbReference>